<evidence type="ECO:0000313" key="3">
    <source>
        <dbReference type="Proteomes" id="UP001310594"/>
    </source>
</evidence>
<reference evidence="2" key="1">
    <citation type="submission" date="2023-08" db="EMBL/GenBank/DDBJ databases">
        <title>Black Yeasts Isolated from many extreme environments.</title>
        <authorList>
            <person name="Coleine C."/>
            <person name="Stajich J.E."/>
            <person name="Selbmann L."/>
        </authorList>
    </citation>
    <scope>NUCLEOTIDE SEQUENCE</scope>
    <source>
        <strain evidence="2">CCFEE 5810</strain>
    </source>
</reference>
<proteinExistence type="predicted"/>
<feature type="compositionally biased region" description="Basic residues" evidence="1">
    <location>
        <begin position="178"/>
        <end position="189"/>
    </location>
</feature>
<dbReference type="Proteomes" id="UP001310594">
    <property type="component" value="Unassembled WGS sequence"/>
</dbReference>
<name>A0AAN7WG86_9PEZI</name>
<dbReference type="AlphaFoldDB" id="A0AAN7WG86"/>
<gene>
    <name evidence="2" type="ORF">LTR97_001508</name>
</gene>
<feature type="compositionally biased region" description="Low complexity" evidence="1">
    <location>
        <begin position="14"/>
        <end position="27"/>
    </location>
</feature>
<comment type="caution">
    <text evidence="2">The sequence shown here is derived from an EMBL/GenBank/DDBJ whole genome shotgun (WGS) entry which is preliminary data.</text>
</comment>
<evidence type="ECO:0000256" key="1">
    <source>
        <dbReference type="SAM" id="MobiDB-lite"/>
    </source>
</evidence>
<dbReference type="EMBL" id="JAVRQU010000002">
    <property type="protein sequence ID" value="KAK5706519.1"/>
    <property type="molecule type" value="Genomic_DNA"/>
</dbReference>
<accession>A0AAN7WG86</accession>
<sequence>MEPQLPSPHTSVDPGSPTPAASSTTTKARNKTVTSDFQRLLNNDRTAVKLYLEKFLKTPESRKPSPNMMDLLATKMEEKLQAREAEGKQTGRKMYPDQYDVNKEMAWLRSKFPVVVHGDRYEDQDMDDEEMQPPHMKIKHEELEGTIGHGVRGAPEKKRQSGSEFMQHIYSNGENVTVKHRKQQARAKKSVYDEQSSGEESDPDDKIYYAERRDAETEVLVACDRSNAIRYGCAGMPTKSSQADVGVSSIAGPSKSAAVPVRGVWRSWQFREGKLVVWPPFGDKPAAKASVTTITATKPTVGVDKKFWHMVDGKTVVCKRKADGEIEVDVAVAKKARC</sequence>
<feature type="region of interest" description="Disordered" evidence="1">
    <location>
        <begin position="177"/>
        <end position="208"/>
    </location>
</feature>
<protein>
    <submittedName>
        <fullName evidence="2">Uncharacterized protein</fullName>
    </submittedName>
</protein>
<organism evidence="2 3">
    <name type="scientific">Elasticomyces elasticus</name>
    <dbReference type="NCBI Taxonomy" id="574655"/>
    <lineage>
        <taxon>Eukaryota</taxon>
        <taxon>Fungi</taxon>
        <taxon>Dikarya</taxon>
        <taxon>Ascomycota</taxon>
        <taxon>Pezizomycotina</taxon>
        <taxon>Dothideomycetes</taxon>
        <taxon>Dothideomycetidae</taxon>
        <taxon>Mycosphaerellales</taxon>
        <taxon>Teratosphaeriaceae</taxon>
        <taxon>Elasticomyces</taxon>
    </lineage>
</organism>
<feature type="region of interest" description="Disordered" evidence="1">
    <location>
        <begin position="1"/>
        <end position="35"/>
    </location>
</feature>
<evidence type="ECO:0000313" key="2">
    <source>
        <dbReference type="EMBL" id="KAK5706519.1"/>
    </source>
</evidence>